<proteinExistence type="predicted"/>
<dbReference type="SUPFAM" id="SSF52540">
    <property type="entry name" value="P-loop containing nucleoside triphosphate hydrolases"/>
    <property type="match status" value="1"/>
</dbReference>
<accession>A0ABW0N4Y2</accession>
<comment type="caution">
    <text evidence="1">The sequence shown here is derived from an EMBL/GenBank/DDBJ whole genome shotgun (WGS) entry which is preliminary data.</text>
</comment>
<dbReference type="Gene3D" id="3.40.50.300">
    <property type="entry name" value="P-loop containing nucleotide triphosphate hydrolases"/>
    <property type="match status" value="1"/>
</dbReference>
<reference evidence="2" key="1">
    <citation type="journal article" date="2019" name="Int. J. Syst. Evol. Microbiol.">
        <title>The Global Catalogue of Microorganisms (GCM) 10K type strain sequencing project: providing services to taxonomists for standard genome sequencing and annotation.</title>
        <authorList>
            <consortium name="The Broad Institute Genomics Platform"/>
            <consortium name="The Broad Institute Genome Sequencing Center for Infectious Disease"/>
            <person name="Wu L."/>
            <person name="Ma J."/>
        </authorList>
    </citation>
    <scope>NUCLEOTIDE SEQUENCE [LARGE SCALE GENOMIC DNA]</scope>
    <source>
        <strain evidence="2">KACC 13778</strain>
    </source>
</reference>
<dbReference type="EMBL" id="JBHSMD010000006">
    <property type="protein sequence ID" value="MFC5494883.1"/>
    <property type="molecule type" value="Genomic_DNA"/>
</dbReference>
<evidence type="ECO:0000313" key="2">
    <source>
        <dbReference type="Proteomes" id="UP001595956"/>
    </source>
</evidence>
<evidence type="ECO:0000313" key="1">
    <source>
        <dbReference type="EMBL" id="MFC5494883.1"/>
    </source>
</evidence>
<dbReference type="Proteomes" id="UP001595956">
    <property type="component" value="Unassembled WGS sequence"/>
</dbReference>
<organism evidence="1 2">
    <name type="scientific">Nocardioides caricicola</name>
    <dbReference type="NCBI Taxonomy" id="634770"/>
    <lineage>
        <taxon>Bacteria</taxon>
        <taxon>Bacillati</taxon>
        <taxon>Actinomycetota</taxon>
        <taxon>Actinomycetes</taxon>
        <taxon>Propionibacteriales</taxon>
        <taxon>Nocardioidaceae</taxon>
        <taxon>Nocardioides</taxon>
    </lineage>
</organism>
<dbReference type="RefSeq" id="WP_345175290.1">
    <property type="nucleotide sequence ID" value="NZ_BAABFQ010000005.1"/>
</dbReference>
<dbReference type="InterPro" id="IPR027417">
    <property type="entry name" value="P-loop_NTPase"/>
</dbReference>
<sequence length="336" mass="35479">MSSTQQRVVLHVGLPKSGTTYLQGLLAANRDRLRAAGILYPFLRPGAQFHGAVEVRGSHAKFGLSADDVAGTWAALCARARSFEGTTIISHEVLAGASPDEVRAALEPLAGLEVHVVVTARDLGRQSVAHWQEEVKLGATYSFAEFEATQLRADTGGGDRPHFWHAQDFAACLRRWSTGHAHLVTLPRPGADPAELWRRFAAAAGIDPGVLDPTDQAPANPSLGTAEIALLRAVNAGLVGRVERGEYLRVVKRGYAEGELATRPGPRPVAPHDLAEVLGAATAAWLAQVEQDGVAVHGDPADLAPVLGGPGDPRPDDVALPEDPASVIRALAAQLR</sequence>
<evidence type="ECO:0008006" key="3">
    <source>
        <dbReference type="Google" id="ProtNLM"/>
    </source>
</evidence>
<gene>
    <name evidence="1" type="ORF">ACFPKY_17360</name>
</gene>
<name>A0ABW0N4Y2_9ACTN</name>
<keyword evidence="2" id="KW-1185">Reference proteome</keyword>
<protein>
    <recommendedName>
        <fullName evidence="3">Sulfotransferase family protein</fullName>
    </recommendedName>
</protein>